<dbReference type="WBParaSite" id="PSU_v2.g164.t1">
    <property type="protein sequence ID" value="PSU_v2.g164.t1"/>
    <property type="gene ID" value="PSU_v2.g164"/>
</dbReference>
<dbReference type="InterPro" id="IPR019148">
    <property type="entry name" value="Nuclear_protein_DGCR14_ESS-2"/>
</dbReference>
<dbReference type="Pfam" id="PF09751">
    <property type="entry name" value="Es2"/>
    <property type="match status" value="1"/>
</dbReference>
<evidence type="ECO:0000256" key="3">
    <source>
        <dbReference type="ARBA" id="ARBA00023242"/>
    </source>
</evidence>
<feature type="compositionally biased region" description="Low complexity" evidence="4">
    <location>
        <begin position="445"/>
        <end position="462"/>
    </location>
</feature>
<dbReference type="GO" id="GO:0071013">
    <property type="term" value="C:catalytic step 2 spliceosome"/>
    <property type="evidence" value="ECO:0007669"/>
    <property type="project" value="TreeGrafter"/>
</dbReference>
<feature type="region of interest" description="Disordered" evidence="4">
    <location>
        <begin position="430"/>
        <end position="483"/>
    </location>
</feature>
<comment type="subcellular location">
    <subcellularLocation>
        <location evidence="1">Nucleus</location>
    </subcellularLocation>
</comment>
<feature type="compositionally biased region" description="Polar residues" evidence="4">
    <location>
        <begin position="432"/>
        <end position="444"/>
    </location>
</feature>
<name>A0A914YAE3_9BILA</name>
<keyword evidence="3" id="KW-0539">Nucleus</keyword>
<proteinExistence type="inferred from homology"/>
<evidence type="ECO:0000256" key="4">
    <source>
        <dbReference type="SAM" id="MobiDB-lite"/>
    </source>
</evidence>
<keyword evidence="5" id="KW-1185">Reference proteome</keyword>
<accession>A0A914YAE3</accession>
<dbReference type="PANTHER" id="PTHR12940:SF0">
    <property type="entry name" value="SPLICING FACTOR ESS-2 HOMOLOG"/>
    <property type="match status" value="1"/>
</dbReference>
<dbReference type="PANTHER" id="PTHR12940">
    <property type="entry name" value="ES-2 PROTEIN - RELATED"/>
    <property type="match status" value="1"/>
</dbReference>
<dbReference type="AlphaFoldDB" id="A0A914YAE3"/>
<protein>
    <submittedName>
        <fullName evidence="6">Uncharacterized protein</fullName>
    </submittedName>
</protein>
<evidence type="ECO:0000256" key="1">
    <source>
        <dbReference type="ARBA" id="ARBA00004123"/>
    </source>
</evidence>
<reference evidence="6" key="1">
    <citation type="submission" date="2022-11" db="UniProtKB">
        <authorList>
            <consortium name="WormBaseParasite"/>
        </authorList>
    </citation>
    <scope>IDENTIFICATION</scope>
</reference>
<evidence type="ECO:0000256" key="2">
    <source>
        <dbReference type="ARBA" id="ARBA00009072"/>
    </source>
</evidence>
<dbReference type="Proteomes" id="UP000887577">
    <property type="component" value="Unplaced"/>
</dbReference>
<organism evidence="5 6">
    <name type="scientific">Panagrolaimus superbus</name>
    <dbReference type="NCBI Taxonomy" id="310955"/>
    <lineage>
        <taxon>Eukaryota</taxon>
        <taxon>Metazoa</taxon>
        <taxon>Ecdysozoa</taxon>
        <taxon>Nematoda</taxon>
        <taxon>Chromadorea</taxon>
        <taxon>Rhabditida</taxon>
        <taxon>Tylenchina</taxon>
        <taxon>Panagrolaimomorpha</taxon>
        <taxon>Panagrolaimoidea</taxon>
        <taxon>Panagrolaimidae</taxon>
        <taxon>Panagrolaimus</taxon>
    </lineage>
</organism>
<sequence>MATDRFKEADLQFAIPKVPQSANRNQVVRVGPKSLSTKNEVRKVVPEEKYIENISAIIQRDYFPDVKKLKIQKEYLEAMAVGDEAKIRELQLKYGIKNAPNATPALSDFETPSTSYTGAFSTPTTNNGFSYCNPEGDNDRIEPPKKKRVKALDKFSLQSYLDNFTSEDNASFEELAALMNERERKKNSWMYAAERKHNEDYRNQLKPITAAADEQLLAIKNAEVKPIAIDGWSYKARNDLIFMPVDEAPLTKAELVERIQMNEIVINKEATRLKKDDTMNAKPVTMARAALHQAANYIGRVDVTGKELGVVDAETLGCIATPVPEPGVDDTPLMTWGEIDGTPFRLDGDDDPILMNAPVFKIPEVPIRDKIANSMNDTIGKRYTNKRKTALNAAAQAHPKTPKFGTKRSQLAMGLSPAAKNLLHHRLGIKVGSSNNSRTGTPSIRSGNSSVRSTTSSSFTGTPDLRSFVRTSKQQRISKYNSTPDIHKGAAAAAVSNLLDLELPKLSSNNIRPKAVDFD</sequence>
<comment type="similarity">
    <text evidence="2">Belongs to the ESS2 family.</text>
</comment>
<feature type="compositionally biased region" description="Polar residues" evidence="4">
    <location>
        <begin position="469"/>
        <end position="483"/>
    </location>
</feature>
<evidence type="ECO:0000313" key="6">
    <source>
        <dbReference type="WBParaSite" id="PSU_v2.g164.t1"/>
    </source>
</evidence>
<evidence type="ECO:0000313" key="5">
    <source>
        <dbReference type="Proteomes" id="UP000887577"/>
    </source>
</evidence>